<dbReference type="AlphaFoldDB" id="A0A0G0I499"/>
<evidence type="ECO:0000313" key="1">
    <source>
        <dbReference type="EMBL" id="KKQ45775.1"/>
    </source>
</evidence>
<comment type="caution">
    <text evidence="1">The sequence shown here is derived from an EMBL/GenBank/DDBJ whole genome shotgun (WGS) entry which is preliminary data.</text>
</comment>
<sequence>MKCPKCKKEMVLKSKDFSFNDKPYKKYVRKNYWCESDDIWIRLETPANNNGRNRI</sequence>
<name>A0A0G0I499_9BACT</name>
<dbReference type="Proteomes" id="UP000034603">
    <property type="component" value="Unassembled WGS sequence"/>
</dbReference>
<evidence type="ECO:0008006" key="3">
    <source>
        <dbReference type="Google" id="ProtNLM"/>
    </source>
</evidence>
<dbReference type="EMBL" id="LBTR01000009">
    <property type="protein sequence ID" value="KKQ45775.1"/>
    <property type="molecule type" value="Genomic_DNA"/>
</dbReference>
<gene>
    <name evidence="1" type="ORF">US62_C0009G0006</name>
</gene>
<reference evidence="1 2" key="1">
    <citation type="journal article" date="2015" name="Nature">
        <title>rRNA introns, odd ribosomes, and small enigmatic genomes across a large radiation of phyla.</title>
        <authorList>
            <person name="Brown C.T."/>
            <person name="Hug L.A."/>
            <person name="Thomas B.C."/>
            <person name="Sharon I."/>
            <person name="Castelle C.J."/>
            <person name="Singh A."/>
            <person name="Wilkins M.J."/>
            <person name="Williams K.H."/>
            <person name="Banfield J.F."/>
        </authorList>
    </citation>
    <scope>NUCLEOTIDE SEQUENCE [LARGE SCALE GENOMIC DNA]</scope>
</reference>
<protein>
    <recommendedName>
        <fullName evidence="3">Zinc finger Ogr/Delta-type domain-containing protein</fullName>
    </recommendedName>
</protein>
<organism evidence="1 2">
    <name type="scientific">Candidatus Woesebacteria bacterium GW2011_GWA1_37_8</name>
    <dbReference type="NCBI Taxonomy" id="1618546"/>
    <lineage>
        <taxon>Bacteria</taxon>
        <taxon>Candidatus Woeseibacteriota</taxon>
    </lineage>
</organism>
<proteinExistence type="predicted"/>
<evidence type="ECO:0000313" key="2">
    <source>
        <dbReference type="Proteomes" id="UP000034603"/>
    </source>
</evidence>
<accession>A0A0G0I499</accession>